<dbReference type="RefSeq" id="WP_149838302.1">
    <property type="nucleotide sequence ID" value="NZ_VUOC01000002.1"/>
</dbReference>
<dbReference type="EMBL" id="VUOC01000002">
    <property type="protein sequence ID" value="KAA2243427.1"/>
    <property type="molecule type" value="Genomic_DNA"/>
</dbReference>
<gene>
    <name evidence="2" type="ORF">F0L74_13085</name>
</gene>
<reference evidence="2 3" key="1">
    <citation type="submission" date="2019-09" db="EMBL/GenBank/DDBJ databases">
        <title>Chitinophaga ginsengihumi sp. nov., isolated from soil of ginseng rhizosphere.</title>
        <authorList>
            <person name="Lee J."/>
        </authorList>
    </citation>
    <scope>NUCLEOTIDE SEQUENCE [LARGE SCALE GENOMIC DNA]</scope>
    <source>
        <strain evidence="2 3">BN140078</strain>
    </source>
</reference>
<dbReference type="InterPro" id="IPR020941">
    <property type="entry name" value="SUFU-like_domain"/>
</dbReference>
<sequence length="223" mass="24594">MKTYQEHFEESCALRDSYWQAAGAVDADVMAPVINPAFMGGPAWPSLRQAYLTIRRPETTIMASDGLSDPYEDMDSNPDNAEYNGFGLEVYVVAEKVTGSIQGTWELQLLMQAAEILARQGNVVSLLDELTYITTEFYNVDVPKEFVNSEGRIGAIFGLPDEQLPGMLELSLEPVKMVNVKLLTLAELNYIVEHGEAGRMKVAELLIQQGNATLSSLSRPSVI</sequence>
<name>A0A5B2VZ23_9BACT</name>
<protein>
    <recommendedName>
        <fullName evidence="1">Suppressor of fused-like domain-containing protein</fullName>
    </recommendedName>
</protein>
<organism evidence="2 3">
    <name type="scientific">Chitinophaga agrisoli</name>
    <dbReference type="NCBI Taxonomy" id="2607653"/>
    <lineage>
        <taxon>Bacteria</taxon>
        <taxon>Pseudomonadati</taxon>
        <taxon>Bacteroidota</taxon>
        <taxon>Chitinophagia</taxon>
        <taxon>Chitinophagales</taxon>
        <taxon>Chitinophagaceae</taxon>
        <taxon>Chitinophaga</taxon>
    </lineage>
</organism>
<evidence type="ECO:0000259" key="1">
    <source>
        <dbReference type="Pfam" id="PF05076"/>
    </source>
</evidence>
<evidence type="ECO:0000313" key="3">
    <source>
        <dbReference type="Proteomes" id="UP000324611"/>
    </source>
</evidence>
<reference evidence="2 3" key="2">
    <citation type="submission" date="2019-09" db="EMBL/GenBank/DDBJ databases">
        <authorList>
            <person name="Jin C."/>
        </authorList>
    </citation>
    <scope>NUCLEOTIDE SEQUENCE [LARGE SCALE GENOMIC DNA]</scope>
    <source>
        <strain evidence="2 3">BN140078</strain>
    </source>
</reference>
<keyword evidence="3" id="KW-1185">Reference proteome</keyword>
<evidence type="ECO:0000313" key="2">
    <source>
        <dbReference type="EMBL" id="KAA2243427.1"/>
    </source>
</evidence>
<comment type="caution">
    <text evidence="2">The sequence shown here is derived from an EMBL/GenBank/DDBJ whole genome shotgun (WGS) entry which is preliminary data.</text>
</comment>
<dbReference type="Pfam" id="PF05076">
    <property type="entry name" value="SUFU"/>
    <property type="match status" value="1"/>
</dbReference>
<dbReference type="AlphaFoldDB" id="A0A5B2VZ23"/>
<accession>A0A5B2VZ23</accession>
<proteinExistence type="predicted"/>
<feature type="domain" description="Suppressor of fused-like" evidence="1">
    <location>
        <begin position="56"/>
        <end position="219"/>
    </location>
</feature>
<dbReference type="Proteomes" id="UP000324611">
    <property type="component" value="Unassembled WGS sequence"/>
</dbReference>